<sequence length="218" mass="24190">MGSVNRTVNYHSTVSLQGRSFQLQSWRATVTAGLTPFLEGIFKPADTVALLDWRLELNLQTLWPSRTGVKPVDTVALQDWRLELNQQTLCPSRTGVKPTDTAALQNWRLKINLQTLRPSRTGVKPADTAALQDWRLELNLQTLWPSRTGVKPADIVALQDWRLEFETTALETLVPPLVILGTCGLPESVVRGVQPYITASCKSQPGVTTYPTSLSPPF</sequence>
<proteinExistence type="predicted"/>
<accession>A0A8T2NC01</accession>
<name>A0A8T2NC01_9TELE</name>
<dbReference type="AlphaFoldDB" id="A0A8T2NC01"/>
<evidence type="ECO:0000313" key="2">
    <source>
        <dbReference type="Proteomes" id="UP000824540"/>
    </source>
</evidence>
<comment type="caution">
    <text evidence="1">The sequence shown here is derived from an EMBL/GenBank/DDBJ whole genome shotgun (WGS) entry which is preliminary data.</text>
</comment>
<protein>
    <submittedName>
        <fullName evidence="1">Uncharacterized protein</fullName>
    </submittedName>
</protein>
<dbReference type="Proteomes" id="UP000824540">
    <property type="component" value="Unassembled WGS sequence"/>
</dbReference>
<gene>
    <name evidence="1" type="ORF">JZ751_005567</name>
</gene>
<evidence type="ECO:0000313" key="1">
    <source>
        <dbReference type="EMBL" id="KAG9335212.1"/>
    </source>
</evidence>
<reference evidence="1" key="1">
    <citation type="thesis" date="2021" institute="BYU ScholarsArchive" country="Provo, UT, USA">
        <title>Applications of and Algorithms for Genome Assembly and Genomic Analyses with an Emphasis on Marine Teleosts.</title>
        <authorList>
            <person name="Pickett B.D."/>
        </authorList>
    </citation>
    <scope>NUCLEOTIDE SEQUENCE</scope>
    <source>
        <strain evidence="1">HI-2016</strain>
    </source>
</reference>
<keyword evidence="2" id="KW-1185">Reference proteome</keyword>
<organism evidence="1 2">
    <name type="scientific">Albula glossodonta</name>
    <name type="common">roundjaw bonefish</name>
    <dbReference type="NCBI Taxonomy" id="121402"/>
    <lineage>
        <taxon>Eukaryota</taxon>
        <taxon>Metazoa</taxon>
        <taxon>Chordata</taxon>
        <taxon>Craniata</taxon>
        <taxon>Vertebrata</taxon>
        <taxon>Euteleostomi</taxon>
        <taxon>Actinopterygii</taxon>
        <taxon>Neopterygii</taxon>
        <taxon>Teleostei</taxon>
        <taxon>Albuliformes</taxon>
        <taxon>Albulidae</taxon>
        <taxon>Albula</taxon>
    </lineage>
</organism>
<dbReference type="EMBL" id="JAFBMS010000127">
    <property type="protein sequence ID" value="KAG9335212.1"/>
    <property type="molecule type" value="Genomic_DNA"/>
</dbReference>